<dbReference type="InterPro" id="IPR027417">
    <property type="entry name" value="P-loop_NTPase"/>
</dbReference>
<dbReference type="PROSITE" id="PS00152">
    <property type="entry name" value="ATPASE_ALPHA_BETA"/>
    <property type="match status" value="1"/>
</dbReference>
<sequence>MNRFRDRLLANLRQLPVGRQLGRIVSYNGLVIEAIGPEARLGELCEIESEHEPGTSYMAEVVGFRQERTLLMPYGHLAGISTASIIRATGRPMTVPVGDALLGRVVDAFSRPLDDAGPLRFDDAYPLYREPINPMARAPIEQVLETGVRAIDGLLTLGVGQRVGIMAGSGVGKSTLLGMLARQVVADVTVLALVGERGREVGDFIDNALGPEGLKRSVVVVATSDEPALVRAHAAHAAHAMAEYFRDQGKSVLLIVDSMTRFAMAQREIGLAIGEPPTFRGYTPSVFSKLPTLLERCGRLRSGGAISGVYSVLVEGDDMNEPVTDHMRAILDGHIVLDRDLASRGHHPSIDVLRSASRLMNHVASETEQAVARDVKKQMAVYAASRDLIELGAHQRGVNAALDTAIDAKAPLDKVLQQTPKQFSTRADSLRQFAAALNVPKPGGAG</sequence>
<keyword evidence="12" id="KW-0282">Flagellum</keyword>
<dbReference type="Pfam" id="PF02874">
    <property type="entry name" value="ATP-synt_ab_N"/>
    <property type="match status" value="1"/>
</dbReference>
<dbReference type="CDD" id="cd18117">
    <property type="entry name" value="ATP-synt_flagellum-secretory_path_III_N"/>
    <property type="match status" value="1"/>
</dbReference>
<evidence type="ECO:0000256" key="6">
    <source>
        <dbReference type="ARBA" id="ARBA00022927"/>
    </source>
</evidence>
<dbReference type="CDD" id="cd01136">
    <property type="entry name" value="ATPase_flagellum-secretory_path_III"/>
    <property type="match status" value="1"/>
</dbReference>
<protein>
    <recommendedName>
        <fullName evidence="9">protein-secreting ATPase</fullName>
        <ecNumber evidence="9">7.4.2.8</ecNumber>
    </recommendedName>
</protein>
<reference evidence="13" key="1">
    <citation type="journal article" date="2019" name="Int. J. Syst. Evol. Microbiol.">
        <title>The Global Catalogue of Microorganisms (GCM) 10K type strain sequencing project: providing services to taxonomists for standard genome sequencing and annotation.</title>
        <authorList>
            <consortium name="The Broad Institute Genomics Platform"/>
            <consortium name="The Broad Institute Genome Sequencing Center for Infectious Disease"/>
            <person name="Wu L."/>
            <person name="Ma J."/>
        </authorList>
    </citation>
    <scope>NUCLEOTIDE SEQUENCE [LARGE SCALE GENOMIC DNA]</scope>
    <source>
        <strain evidence="13">JCM 18204</strain>
    </source>
</reference>
<comment type="subcellular location">
    <subcellularLocation>
        <location evidence="1">Cytoplasm</location>
    </subcellularLocation>
</comment>
<dbReference type="RefSeq" id="WP_345304991.1">
    <property type="nucleotide sequence ID" value="NZ_BAABJE010000030.1"/>
</dbReference>
<evidence type="ECO:0000256" key="9">
    <source>
        <dbReference type="ARBA" id="ARBA00024382"/>
    </source>
</evidence>
<evidence type="ECO:0000259" key="11">
    <source>
        <dbReference type="SMART" id="SM00382"/>
    </source>
</evidence>
<dbReference type="InterPro" id="IPR040627">
    <property type="entry name" value="T3SS_ATPase_C"/>
</dbReference>
<keyword evidence="4" id="KW-0547">Nucleotide-binding</keyword>
<dbReference type="InterPro" id="IPR003593">
    <property type="entry name" value="AAA+_ATPase"/>
</dbReference>
<dbReference type="InterPro" id="IPR020003">
    <property type="entry name" value="ATPase_a/bsu_AS"/>
</dbReference>
<evidence type="ECO:0000256" key="2">
    <source>
        <dbReference type="ARBA" id="ARBA00022448"/>
    </source>
</evidence>
<dbReference type="Gene3D" id="3.40.50.12240">
    <property type="match status" value="1"/>
</dbReference>
<organism evidence="12 13">
    <name type="scientific">Lysobacter hankyongensis</name>
    <dbReference type="NCBI Taxonomy" id="1176535"/>
    <lineage>
        <taxon>Bacteria</taxon>
        <taxon>Pseudomonadati</taxon>
        <taxon>Pseudomonadota</taxon>
        <taxon>Gammaproteobacteria</taxon>
        <taxon>Lysobacterales</taxon>
        <taxon>Lysobacteraceae</taxon>
        <taxon>Lysobacter</taxon>
    </lineage>
</organism>
<evidence type="ECO:0000256" key="4">
    <source>
        <dbReference type="ARBA" id="ARBA00022741"/>
    </source>
</evidence>
<dbReference type="EC" id="7.4.2.8" evidence="9"/>
<comment type="catalytic activity">
    <reaction evidence="10">
        <text>ATP + H2O + cellular proteinSide 1 = ADP + phosphate + cellular proteinSide 2.</text>
        <dbReference type="EC" id="7.4.2.8"/>
    </reaction>
</comment>
<dbReference type="InterPro" id="IPR005714">
    <property type="entry name" value="ATPase_T3SS_FliI/YscN"/>
</dbReference>
<dbReference type="InterPro" id="IPR004100">
    <property type="entry name" value="ATPase_F1/V1/A1_a/bsu_N"/>
</dbReference>
<evidence type="ECO:0000256" key="1">
    <source>
        <dbReference type="ARBA" id="ARBA00004496"/>
    </source>
</evidence>
<evidence type="ECO:0000256" key="10">
    <source>
        <dbReference type="ARBA" id="ARBA00034006"/>
    </source>
</evidence>
<comment type="similarity">
    <text evidence="8">Belongs to the ATPase alpha/beta chains family. T3SS ATPase subfamily.</text>
</comment>
<keyword evidence="13" id="KW-1185">Reference proteome</keyword>
<comment type="caution">
    <text evidence="12">The sequence shown here is derived from an EMBL/GenBank/DDBJ whole genome shotgun (WGS) entry which is preliminary data.</text>
</comment>
<evidence type="ECO:0000256" key="3">
    <source>
        <dbReference type="ARBA" id="ARBA00022490"/>
    </source>
</evidence>
<dbReference type="InterPro" id="IPR000194">
    <property type="entry name" value="ATPase_F1/V1/A1_a/bsu_nucl-bd"/>
</dbReference>
<dbReference type="SUPFAM" id="SSF52540">
    <property type="entry name" value="P-loop containing nucleoside triphosphate hydrolases"/>
    <property type="match status" value="1"/>
</dbReference>
<feature type="domain" description="AAA+ ATPase" evidence="11">
    <location>
        <begin position="159"/>
        <end position="341"/>
    </location>
</feature>
<gene>
    <name evidence="12" type="primary">fliI</name>
    <name evidence="12" type="ORF">GCM10023307_38430</name>
</gene>
<dbReference type="Pfam" id="PF18269">
    <property type="entry name" value="T3SS_ATPase_C"/>
    <property type="match status" value="1"/>
</dbReference>
<keyword evidence="12" id="KW-0966">Cell projection</keyword>
<keyword evidence="7" id="KW-1278">Translocase</keyword>
<dbReference type="InterPro" id="IPR050053">
    <property type="entry name" value="ATPase_alpha/beta_chains"/>
</dbReference>
<evidence type="ECO:0000313" key="12">
    <source>
        <dbReference type="EMBL" id="GAA4807942.1"/>
    </source>
</evidence>
<evidence type="ECO:0000256" key="5">
    <source>
        <dbReference type="ARBA" id="ARBA00022840"/>
    </source>
</evidence>
<dbReference type="NCBIfam" id="TIGR01026">
    <property type="entry name" value="fliI_yscN"/>
    <property type="match status" value="1"/>
</dbReference>
<dbReference type="PANTHER" id="PTHR15184:SF9">
    <property type="entry name" value="SPI-1 TYPE 3 SECRETION SYSTEM ATPASE"/>
    <property type="match status" value="1"/>
</dbReference>
<accession>A0ABP9CC67</accession>
<dbReference type="Pfam" id="PF00006">
    <property type="entry name" value="ATP-synt_ab"/>
    <property type="match status" value="1"/>
</dbReference>
<name>A0ABP9CC67_9GAMM</name>
<evidence type="ECO:0000256" key="8">
    <source>
        <dbReference type="ARBA" id="ARBA00024342"/>
    </source>
</evidence>
<keyword evidence="2" id="KW-0813">Transport</keyword>
<evidence type="ECO:0000313" key="13">
    <source>
        <dbReference type="Proteomes" id="UP001499959"/>
    </source>
</evidence>
<dbReference type="Proteomes" id="UP001499959">
    <property type="component" value="Unassembled WGS sequence"/>
</dbReference>
<keyword evidence="6" id="KW-0653">Protein transport</keyword>
<keyword evidence="3" id="KW-0963">Cytoplasm</keyword>
<keyword evidence="5" id="KW-0067">ATP-binding</keyword>
<keyword evidence="12" id="KW-0969">Cilium</keyword>
<dbReference type="PANTHER" id="PTHR15184">
    <property type="entry name" value="ATP SYNTHASE"/>
    <property type="match status" value="1"/>
</dbReference>
<dbReference type="SMART" id="SM00382">
    <property type="entry name" value="AAA"/>
    <property type="match status" value="1"/>
</dbReference>
<proteinExistence type="inferred from homology"/>
<evidence type="ECO:0000256" key="7">
    <source>
        <dbReference type="ARBA" id="ARBA00022967"/>
    </source>
</evidence>
<dbReference type="EMBL" id="BAABJE010000030">
    <property type="protein sequence ID" value="GAA4807942.1"/>
    <property type="molecule type" value="Genomic_DNA"/>
</dbReference>